<evidence type="ECO:0000256" key="1">
    <source>
        <dbReference type="ARBA" id="ARBA00023015"/>
    </source>
</evidence>
<feature type="domain" description="HTH arsR-type" evidence="4">
    <location>
        <begin position="17"/>
        <end position="111"/>
    </location>
</feature>
<evidence type="ECO:0000256" key="3">
    <source>
        <dbReference type="ARBA" id="ARBA00023163"/>
    </source>
</evidence>
<organism evidence="5 6">
    <name type="scientific">Pseudonocardia aurantiaca</name>
    <dbReference type="NCBI Taxonomy" id="75290"/>
    <lineage>
        <taxon>Bacteria</taxon>
        <taxon>Bacillati</taxon>
        <taxon>Actinomycetota</taxon>
        <taxon>Actinomycetes</taxon>
        <taxon>Pseudonocardiales</taxon>
        <taxon>Pseudonocardiaceae</taxon>
        <taxon>Pseudonocardia</taxon>
    </lineage>
</organism>
<dbReference type="Gene3D" id="1.10.10.10">
    <property type="entry name" value="Winged helix-like DNA-binding domain superfamily/Winged helix DNA-binding domain"/>
    <property type="match status" value="1"/>
</dbReference>
<dbReference type="PROSITE" id="PS50987">
    <property type="entry name" value="HTH_ARSR_2"/>
    <property type="match status" value="1"/>
</dbReference>
<dbReference type="SMART" id="SM00418">
    <property type="entry name" value="HTH_ARSR"/>
    <property type="match status" value="1"/>
</dbReference>
<dbReference type="CDD" id="cd00090">
    <property type="entry name" value="HTH_ARSR"/>
    <property type="match status" value="1"/>
</dbReference>
<accession>A0ABW4FN85</accession>
<name>A0ABW4FN85_9PSEU</name>
<gene>
    <name evidence="5" type="ORF">ACFSCY_21795</name>
</gene>
<evidence type="ECO:0000259" key="4">
    <source>
        <dbReference type="PROSITE" id="PS50987"/>
    </source>
</evidence>
<evidence type="ECO:0000256" key="2">
    <source>
        <dbReference type="ARBA" id="ARBA00023125"/>
    </source>
</evidence>
<dbReference type="InterPro" id="IPR011991">
    <property type="entry name" value="ArsR-like_HTH"/>
</dbReference>
<dbReference type="EMBL" id="JBHUCP010000017">
    <property type="protein sequence ID" value="MFD1532068.1"/>
    <property type="molecule type" value="Genomic_DNA"/>
</dbReference>
<dbReference type="PANTHER" id="PTHR43132:SF8">
    <property type="entry name" value="HTH-TYPE TRANSCRIPTIONAL REGULATOR KMTR"/>
    <property type="match status" value="1"/>
</dbReference>
<keyword evidence="6" id="KW-1185">Reference proteome</keyword>
<sequence length="121" mass="13594">MRARNDMADASPVRKQTTGEQFVLAADVLRHLADPTRLHLLRLLADGEQDVTTLTAQVTASRSSVSQHLGRLRLAGLVHARRDGRRMVYRITSDHLRGLVDEAHQFAGHLLHDIPHHSDDR</sequence>
<keyword evidence="3" id="KW-0804">Transcription</keyword>
<reference evidence="6" key="1">
    <citation type="journal article" date="2019" name="Int. J. Syst. Evol. Microbiol.">
        <title>The Global Catalogue of Microorganisms (GCM) 10K type strain sequencing project: providing services to taxonomists for standard genome sequencing and annotation.</title>
        <authorList>
            <consortium name="The Broad Institute Genomics Platform"/>
            <consortium name="The Broad Institute Genome Sequencing Center for Infectious Disease"/>
            <person name="Wu L."/>
            <person name="Ma J."/>
        </authorList>
    </citation>
    <scope>NUCLEOTIDE SEQUENCE [LARGE SCALE GENOMIC DNA]</scope>
    <source>
        <strain evidence="6">JCM 12165</strain>
    </source>
</reference>
<dbReference type="RefSeq" id="WP_379659887.1">
    <property type="nucleotide sequence ID" value="NZ_BAAAJG010000012.1"/>
</dbReference>
<dbReference type="InterPro" id="IPR036388">
    <property type="entry name" value="WH-like_DNA-bd_sf"/>
</dbReference>
<dbReference type="SUPFAM" id="SSF46785">
    <property type="entry name" value="Winged helix' DNA-binding domain"/>
    <property type="match status" value="1"/>
</dbReference>
<proteinExistence type="predicted"/>
<keyword evidence="2" id="KW-0238">DNA-binding</keyword>
<evidence type="ECO:0000313" key="6">
    <source>
        <dbReference type="Proteomes" id="UP001597145"/>
    </source>
</evidence>
<evidence type="ECO:0000313" key="5">
    <source>
        <dbReference type="EMBL" id="MFD1532068.1"/>
    </source>
</evidence>
<protein>
    <submittedName>
        <fullName evidence="5">ArsR/SmtB family transcription factor</fullName>
    </submittedName>
</protein>
<dbReference type="PANTHER" id="PTHR43132">
    <property type="entry name" value="ARSENICAL RESISTANCE OPERON REPRESSOR ARSR-RELATED"/>
    <property type="match status" value="1"/>
</dbReference>
<dbReference type="InterPro" id="IPR036390">
    <property type="entry name" value="WH_DNA-bd_sf"/>
</dbReference>
<dbReference type="InterPro" id="IPR001845">
    <property type="entry name" value="HTH_ArsR_DNA-bd_dom"/>
</dbReference>
<dbReference type="Proteomes" id="UP001597145">
    <property type="component" value="Unassembled WGS sequence"/>
</dbReference>
<dbReference type="PRINTS" id="PR00778">
    <property type="entry name" value="HTHARSR"/>
</dbReference>
<dbReference type="InterPro" id="IPR051011">
    <property type="entry name" value="Metal_resp_trans_reg"/>
</dbReference>
<keyword evidence="1" id="KW-0805">Transcription regulation</keyword>
<dbReference type="Pfam" id="PF01022">
    <property type="entry name" value="HTH_5"/>
    <property type="match status" value="1"/>
</dbReference>
<comment type="caution">
    <text evidence="5">The sequence shown here is derived from an EMBL/GenBank/DDBJ whole genome shotgun (WGS) entry which is preliminary data.</text>
</comment>
<dbReference type="NCBIfam" id="NF033788">
    <property type="entry name" value="HTH_metalloreg"/>
    <property type="match status" value="1"/>
</dbReference>